<evidence type="ECO:0000256" key="27">
    <source>
        <dbReference type="ARBA" id="ARBA00047995"/>
    </source>
</evidence>
<keyword evidence="13 29" id="KW-0255">Endonuclease</keyword>
<keyword evidence="5" id="KW-0645">Protease</keyword>
<dbReference type="Proteomes" id="UP000271381">
    <property type="component" value="Segment"/>
</dbReference>
<dbReference type="InterPro" id="IPR001205">
    <property type="entry name" value="RNA-dir_pol_C"/>
</dbReference>
<evidence type="ECO:0000313" key="38">
    <source>
        <dbReference type="EMBL" id="AOZ57153.1"/>
    </source>
</evidence>
<keyword evidence="15 29" id="KW-0378">Hydrolase</keyword>
<keyword evidence="3" id="KW-0696">RNA-directed RNA polymerase</keyword>
<feature type="active site" evidence="28">
    <location>
        <position position="1460"/>
    </location>
</feature>
<dbReference type="InterPro" id="IPR043609">
    <property type="entry name" value="NendoU_nidovirus"/>
</dbReference>
<dbReference type="InterPro" id="IPR027417">
    <property type="entry name" value="P-loop_NTPase"/>
</dbReference>
<evidence type="ECO:0000259" key="37">
    <source>
        <dbReference type="PROSITE" id="PS51958"/>
    </source>
</evidence>
<evidence type="ECO:0000313" key="39">
    <source>
        <dbReference type="Proteomes" id="UP000271381"/>
    </source>
</evidence>
<evidence type="ECO:0000256" key="19">
    <source>
        <dbReference type="ARBA" id="ARBA00022839"/>
    </source>
</evidence>
<dbReference type="GO" id="GO:0033644">
    <property type="term" value="C:host cell membrane"/>
    <property type="evidence" value="ECO:0007669"/>
    <property type="project" value="UniProtKB-SubCell"/>
</dbReference>
<evidence type="ECO:0000256" key="9">
    <source>
        <dbReference type="ARBA" id="ARBA00022722"/>
    </source>
</evidence>
<dbReference type="GeneID" id="40526476"/>
<dbReference type="GO" id="GO:0003968">
    <property type="term" value="F:RNA-directed RNA polymerase activity"/>
    <property type="evidence" value="ECO:0007669"/>
    <property type="project" value="UniProtKB-KW"/>
</dbReference>
<dbReference type="RefSeq" id="YP_009666260.1">
    <property type="nucleotide sequence ID" value="NC_043474.1"/>
</dbReference>
<keyword evidence="16" id="KW-0347">Helicase</keyword>
<evidence type="ECO:0000256" key="3">
    <source>
        <dbReference type="ARBA" id="ARBA00022484"/>
    </source>
</evidence>
<keyword evidence="7" id="KW-0812">Transmembrane</keyword>
<feature type="domain" description="NiRAN" evidence="34">
    <location>
        <begin position="41"/>
        <end position="274"/>
    </location>
</feature>
<evidence type="ECO:0000256" key="30">
    <source>
        <dbReference type="SAM" id="MobiDB-lite"/>
    </source>
</evidence>
<dbReference type="InterPro" id="IPR044336">
    <property type="entry name" value="SF1_Hel_ZBD_tv"/>
</dbReference>
<dbReference type="GO" id="GO:0032259">
    <property type="term" value="P:methylation"/>
    <property type="evidence" value="ECO:0007669"/>
    <property type="project" value="UniProtKB-KW"/>
</dbReference>
<evidence type="ECO:0000259" key="35">
    <source>
        <dbReference type="PROSITE" id="PS51953"/>
    </source>
</evidence>
<dbReference type="GO" id="GO:0003723">
    <property type="term" value="F:RNA binding"/>
    <property type="evidence" value="ECO:0007669"/>
    <property type="project" value="InterPro"/>
</dbReference>
<dbReference type="GO" id="GO:0008234">
    <property type="term" value="F:cysteine-type peptidase activity"/>
    <property type="evidence" value="ECO:0007669"/>
    <property type="project" value="UniProtKB-KW"/>
</dbReference>
<keyword evidence="21" id="KW-1043">Host membrane</keyword>
<keyword evidence="20" id="KW-0067">ATP-binding</keyword>
<dbReference type="PROSITE" id="PS51653">
    <property type="entry name" value="CV_ZBD"/>
    <property type="match status" value="1"/>
</dbReference>
<evidence type="ECO:0000256" key="14">
    <source>
        <dbReference type="ARBA" id="ARBA00022771"/>
    </source>
</evidence>
<evidence type="ECO:0000259" key="36">
    <source>
        <dbReference type="PROSITE" id="PS51955"/>
    </source>
</evidence>
<keyword evidence="23" id="KW-1133">Transmembrane helix</keyword>
<feature type="domain" description="RdRp catalytic" evidence="31">
    <location>
        <begin position="572"/>
        <end position="725"/>
    </location>
</feature>
<keyword evidence="8" id="KW-0548">Nucleotidyltransferase</keyword>
<keyword evidence="11" id="KW-0547">Nucleotide-binding</keyword>
<evidence type="ECO:0000256" key="23">
    <source>
        <dbReference type="ARBA" id="ARBA00022989"/>
    </source>
</evidence>
<evidence type="ECO:0000256" key="18">
    <source>
        <dbReference type="ARBA" id="ARBA00022833"/>
    </source>
</evidence>
<evidence type="ECO:0000259" key="31">
    <source>
        <dbReference type="PROSITE" id="PS50507"/>
    </source>
</evidence>
<dbReference type="InterPro" id="IPR046436">
    <property type="entry name" value="NIV_EXON"/>
</dbReference>
<dbReference type="InterPro" id="IPR007094">
    <property type="entry name" value="RNA-dir_pol_PSvirus"/>
</dbReference>
<keyword evidence="10" id="KW-0479">Metal-binding</keyword>
<dbReference type="InterPro" id="IPR029063">
    <property type="entry name" value="SAM-dependent_MTases_sf"/>
</dbReference>
<dbReference type="PANTHER" id="PTHR43788">
    <property type="entry name" value="DNA2/NAM7 HELICASE FAMILY MEMBER"/>
    <property type="match status" value="1"/>
</dbReference>
<dbReference type="CDD" id="cd21403">
    <property type="entry name" value="ZBD_tv_SF1_Hel-like"/>
    <property type="match status" value="1"/>
</dbReference>
<feature type="domain" description="Nidovirus-type SAM-dependent 2'-O-MTase" evidence="36">
    <location>
        <begin position="2086"/>
        <end position="2361"/>
    </location>
</feature>
<keyword evidence="19 28" id="KW-0269">Exonuclease</keyword>
<feature type="domain" description="ExoN" evidence="35">
    <location>
        <begin position="1442"/>
        <end position="1654"/>
    </location>
</feature>
<comment type="catalytic activity">
    <reaction evidence="27">
        <text>ATP + H2O = ADP + phosphate + H(+)</text>
        <dbReference type="Rhea" id="RHEA:13065"/>
        <dbReference type="ChEBI" id="CHEBI:15377"/>
        <dbReference type="ChEBI" id="CHEBI:15378"/>
        <dbReference type="ChEBI" id="CHEBI:30616"/>
        <dbReference type="ChEBI" id="CHEBI:43474"/>
        <dbReference type="ChEBI" id="CHEBI:456216"/>
        <dbReference type="EC" id="3.6.4.12"/>
    </reaction>
</comment>
<dbReference type="Gene3D" id="3.40.50.300">
    <property type="entry name" value="P-loop containing nucleotide triphosphate hydrolases"/>
    <property type="match status" value="2"/>
</dbReference>
<feature type="region of interest" description="Disordered" evidence="30">
    <location>
        <begin position="1"/>
        <end position="30"/>
    </location>
</feature>
<feature type="domain" description="CV ZBD" evidence="32">
    <location>
        <begin position="889"/>
        <end position="1013"/>
    </location>
</feature>
<keyword evidence="9 28" id="KW-0540">Nuclease</keyword>
<evidence type="ECO:0000256" key="10">
    <source>
        <dbReference type="ARBA" id="ARBA00022723"/>
    </source>
</evidence>
<dbReference type="GO" id="GO:0004519">
    <property type="term" value="F:endonuclease activity"/>
    <property type="evidence" value="ECO:0007669"/>
    <property type="project" value="UniProtKB-UniRule"/>
</dbReference>
<keyword evidence="12" id="KW-0688">Ribosomal frameshifting</keyword>
<evidence type="ECO:0000256" key="4">
    <source>
        <dbReference type="ARBA" id="ARBA00022603"/>
    </source>
</evidence>
<evidence type="ECO:0000256" key="22">
    <source>
        <dbReference type="ARBA" id="ARBA00022953"/>
    </source>
</evidence>
<feature type="domain" description="(+)RNA virus helicase C-terminal" evidence="33">
    <location>
        <begin position="1111"/>
        <end position="1445"/>
    </location>
</feature>
<evidence type="ECO:0000256" key="6">
    <source>
        <dbReference type="ARBA" id="ARBA00022679"/>
    </source>
</evidence>
<dbReference type="GO" id="GO:0006508">
    <property type="term" value="P:proteolysis"/>
    <property type="evidence" value="ECO:0007669"/>
    <property type="project" value="UniProtKB-KW"/>
</dbReference>
<comment type="catalytic activity">
    <reaction evidence="26">
        <text>ATP + H2O = ADP + phosphate + H(+)</text>
        <dbReference type="Rhea" id="RHEA:13065"/>
        <dbReference type="ChEBI" id="CHEBI:15377"/>
        <dbReference type="ChEBI" id="CHEBI:15378"/>
        <dbReference type="ChEBI" id="CHEBI:30616"/>
        <dbReference type="ChEBI" id="CHEBI:43474"/>
        <dbReference type="ChEBI" id="CHEBI:456216"/>
        <dbReference type="EC" id="3.6.4.13"/>
    </reaction>
</comment>
<feature type="active site" evidence="28">
    <location>
        <position position="1637"/>
    </location>
</feature>
<keyword evidence="17" id="KW-0788">Thiol protease</keyword>
<feature type="active site" evidence="28">
    <location>
        <position position="1642"/>
    </location>
</feature>
<dbReference type="GO" id="GO:0006351">
    <property type="term" value="P:DNA-templated transcription"/>
    <property type="evidence" value="ECO:0007669"/>
    <property type="project" value="InterPro"/>
</dbReference>
<accession>A0A1I9RYV8</accession>
<dbReference type="InterPro" id="IPR009461">
    <property type="entry name" value="NSP16_CoV-like"/>
</dbReference>
<keyword evidence="14" id="KW-0863">Zinc-finger</keyword>
<evidence type="ECO:0000256" key="25">
    <source>
        <dbReference type="ARBA" id="ARBA00029611"/>
    </source>
</evidence>
<evidence type="ECO:0000259" key="34">
    <source>
        <dbReference type="PROSITE" id="PS51947"/>
    </source>
</evidence>
<dbReference type="SUPFAM" id="SSF52540">
    <property type="entry name" value="P-loop containing nucleoside triphosphate hydrolases"/>
    <property type="match status" value="1"/>
</dbReference>
<keyword evidence="39" id="KW-1185">Reference proteome</keyword>
<evidence type="ECO:0000256" key="5">
    <source>
        <dbReference type="ARBA" id="ARBA00022670"/>
    </source>
</evidence>
<dbReference type="InterPro" id="IPR050534">
    <property type="entry name" value="Coronavir_polyprotein_1ab"/>
</dbReference>
<dbReference type="InterPro" id="IPR027351">
    <property type="entry name" value="(+)RNA_virus_helicase_core_dom"/>
</dbReference>
<feature type="active site" evidence="28">
    <location>
        <position position="1563"/>
    </location>
</feature>
<dbReference type="PROSITE" id="PS51947">
    <property type="entry name" value="NIRAN"/>
    <property type="match status" value="1"/>
</dbReference>
<dbReference type="SUPFAM" id="SSF142877">
    <property type="entry name" value="EndoU-like"/>
    <property type="match status" value="1"/>
</dbReference>
<dbReference type="GO" id="GO:0004483">
    <property type="term" value="F:methyltransferase cap1 activity"/>
    <property type="evidence" value="ECO:0007669"/>
    <property type="project" value="InterPro"/>
</dbReference>
<evidence type="ECO:0000256" key="24">
    <source>
        <dbReference type="ARBA" id="ARBA00023136"/>
    </source>
</evidence>
<evidence type="ECO:0000256" key="2">
    <source>
        <dbReference type="ARBA" id="ARBA00022087"/>
    </source>
</evidence>
<evidence type="ECO:0000256" key="11">
    <source>
        <dbReference type="ARBA" id="ARBA00022741"/>
    </source>
</evidence>
<dbReference type="PROSITE" id="PS51953">
    <property type="entry name" value="NIV_EXON"/>
    <property type="match status" value="1"/>
</dbReference>
<dbReference type="PROSITE" id="PS51958">
    <property type="entry name" value="NENDOU"/>
    <property type="match status" value="1"/>
</dbReference>
<dbReference type="EMBL" id="KX184715">
    <property type="protein sequence ID" value="AOZ57153.1"/>
    <property type="molecule type" value="Genomic_RNA"/>
</dbReference>
<keyword evidence="4" id="KW-0489">Methyltransferase</keyword>
<organism evidence="38 39">
    <name type="scientific">Shingleback nidovirus 1</name>
    <dbReference type="NCBI Taxonomy" id="1912590"/>
    <lineage>
        <taxon>Viruses</taxon>
        <taxon>Riboviria</taxon>
        <taxon>Orthornavirae</taxon>
        <taxon>Pisuviricota</taxon>
        <taxon>Pisoniviricetes</taxon>
        <taxon>Nidovirales</taxon>
        <taxon>Tornidovirineae</taxon>
        <taxon>Tobaniviridae</taxon>
        <taxon>Serpentovirinae</taxon>
        <taxon>Pregotovirus</taxon>
        <taxon>Tilitovirus</taxon>
        <taxon>Pregotovirus tiliquae</taxon>
    </lineage>
</organism>
<evidence type="ECO:0000256" key="20">
    <source>
        <dbReference type="ARBA" id="ARBA00022840"/>
    </source>
</evidence>
<proteinExistence type="predicted"/>
<dbReference type="GO" id="GO:0005524">
    <property type="term" value="F:ATP binding"/>
    <property type="evidence" value="ECO:0007669"/>
    <property type="project" value="UniProtKB-KW"/>
</dbReference>
<evidence type="ECO:0000256" key="26">
    <source>
        <dbReference type="ARBA" id="ARBA00047984"/>
    </source>
</evidence>
<dbReference type="GO" id="GO:0003724">
    <property type="term" value="F:RNA helicase activity"/>
    <property type="evidence" value="ECO:0007669"/>
    <property type="project" value="UniProtKB-EC"/>
</dbReference>
<sequence length="2361" mass="269650">MQREETRASATSSQRKTRRSRASAPGGKKLVRSAVKQVTADFDLTARMIEAILQMKPMSLQGIDEQNEEAAHWVNVVMNDAGIFRLTKTNTVSLEINHENWMLKVMHPEDLKQEICVYQQLAGKVPMPEHRIVELENGVKLLLRGPVTKKSIGDIVYAHFANDTDDRPEVPDKGDLVQADRIQKNLFEQLYPAIDNLDRIRQFCHEGRIRMPITLDNIDLNGQLYDFGDWNSGPHNIDIALSDFVRCLSMANQQMPETIQKWFPVNHNFKELGWKDKVLAVNNNLLHAPSVATELFIDASTQCTHSYYNPITGYSEIDQEKLERLDDYVSNLYKLQDPGLRYGLQVAAICSRVEPLVLKPVIGQKPRAVFYNEEAYDFFTTYLDDISDVHKYTYFQGNEPADTLTDFMLYDYQGRLFLQPHVLEYLYEQTLEDFGDCRTDRRFTKEDCCPRNSSLGPSTTLLLGVKQKALYEVAPDDIIEQIVNLSATSPLIFTTKVVQKFALTAKARARTIAACSMFSSTLFRALHKPVTAKFVEQAQNPLSNIHHLIGVSKFRGKFDEYFTARHGDLDNWKVFGSDYTKCDRSFPLVLRSMAAAILYELGDWDPNSYHFTNEIHSFMLDFVEMGNGSIYAKPGGTSSGDATTAFANTLYNHAVHLLVQLQTLVTSDVHPKHRALKVAACQAWQTGHFDNYRAMVREYNSKSYKFNFLSDDSFILTDRHDETLPDIYNKRNFSRKLETIIHTTVDENKAWEAQGMLHEFCSSEVLKIDGVLQYIPDRTRLLAALIITGKDVAADLNIVRIAAILCEAAIYHKVDQNFWRTLWAYYQDQCNKFSEKFGCLPVPEQMLVEEFFTDLVDPNGKQATIDIMLGLMEEYGEQVRCTLQAKATVQQKCYCCPNMTISTCTQCPVPYPLCAYCAVVHYRHTTHRVTHLPTCADHHCDENRPEALNFSLENHQFTIKCNEHVQGLQIPVYDQNTEKFQLPLSNYAIKYKEAPVDALNATIETFANETLFQWNTDHTPEYNKIKMLHDSHLNEQYSESQEQIFEYEVLDVNSNKIRIKGATYGFTTYASILNEKNQQKLTCTVDPLGGDQFRLTFVDDSKRYRHFGRIQRTTRCQTIIRAESFDVLRDAEFVLGPPGTGKTTLFIEQYFTKANQYNQVVYAAPTHKLVQDMDQALKGRNDVSILKAKLNNREYHAVVNDNTKPILLSTTNTIQPRSGCILLIDEVSLLSPRQLLDAVVRSRAAKIIIVGDPFQLSPVTPVSNFRWDYEQFYLRHLTKIHNQRHLDTCYRCPDQIFNVFAGAYLKAGITIKPARLGGVVNWKTIPNTMLSQMKTTLEEVAKEKPTIILCNYKEAVIEGMKLGLNICTIDSAQGLTSDHVAVVIFGSTGFSRVLNRLIVATSRATQRLDIYCTTIVQRVFEEQLMGQKVELEAKLTKPCMLERITLEETARNLSAVSVTDLEFYHVKPNDRTMKNFLGLGEISNQTAWLFKTYLRPRYNRDQEYFEPEDHQIVVSKQWRYMLQHLPDRTTSELYLDIMLRKINDSADLENHGLIFVTFNGTNDLDALADITLGKAKCHKCGKEARFESEAGPVCQVHIDEGGQLTHLRGASYFNIQSSTNLETTHAQVCGRYHGHAHASNVDTVLTSCLLAHLVEPKASNEPVYDDGFQKIEFSVNDKNNRCYGGKLFYEKNQKLHVIEATRPKIAYRQVDQIEHTDEYVNIPRGYEGKTCHPVSPLHICTACLKHYQQFEAAVKKRTSKGWYPRATKVNLNLTQAEKQLKLSAEIIQKNHETFVYFSRPGELGTSTKFYHSLDQTIKRVTRQTAMRLPSCEVIFGLGINCSVNCSHAAVEVKDANEVRPWDIPLVPNVPIKHEGVQYVVQTQRNDDQDDTKSFVIGLDEIPFTNINGNKTYSLQKYQNNQKVELKPTLYSTGRLYTQQDFLFNGEEQTTNAHIELGEYSKNKFTIGGMHLYPKAFKGNSQQRFDHIGMTPLWKGTVVAEQGSKINNSIIDVHSGKFIRWVEELIKEDTVSLKTTIRIDHQEVPIMIWADQKQLQTAYLQKASHSNGRRDVPVYDEAVTHVRTKNEHYIRHQAVICPYSSVDELMHAEIPVRKYWGEHEGHTQNVSKYVQLCHVINDHCPIPIKAQVLHIGAAPGEGKHYGISVGSVVFQHVFSQHNIELDNADLLPINTCNGRHQVIECSEEHGPQKKYHLIVADIWAPVEEGQEYRDNYELLKTYINHNLKLGGSIVFKTTRRNTVTKLTGLKNCFGSFHMITPKSTIGGSEVWLVFASKHQNVDEDVDDHFHVLHHLFHHRTKQLAVPRPSQLDIGTKVKIAQVFVVLDFMKSQITQAMWKSGRFIEQ</sequence>
<dbReference type="GO" id="GO:0000175">
    <property type="term" value="F:3'-5'-RNA exonuclease activity"/>
    <property type="evidence" value="ECO:0007669"/>
    <property type="project" value="InterPro"/>
</dbReference>
<dbReference type="InterPro" id="IPR037227">
    <property type="entry name" value="EndoU-like"/>
</dbReference>
<keyword evidence="24" id="KW-0472">Membrane</keyword>
<dbReference type="SUPFAM" id="SSF56672">
    <property type="entry name" value="DNA/RNA polymerases"/>
    <property type="match status" value="1"/>
</dbReference>
<feature type="active site" evidence="29">
    <location>
        <position position="1970"/>
    </location>
</feature>
<dbReference type="PROSITE" id="PS51657">
    <property type="entry name" value="PSRV_HELICASE"/>
    <property type="match status" value="1"/>
</dbReference>
<keyword evidence="22" id="KW-0693">Viral RNA replication</keyword>
<name>A0A1I9RYV8_9NIDO</name>
<comment type="subcellular location">
    <subcellularLocation>
        <location evidence="1">Host membrane</location>
        <topology evidence="1">Multi-pass membrane protein</topology>
    </subcellularLocation>
</comment>
<evidence type="ECO:0000256" key="29">
    <source>
        <dbReference type="PROSITE-ProRule" id="PRU01303"/>
    </source>
</evidence>
<evidence type="ECO:0000256" key="17">
    <source>
        <dbReference type="ARBA" id="ARBA00022807"/>
    </source>
</evidence>
<reference evidence="38 39" key="1">
    <citation type="journal article" date="2016" name="PLoS ONE">
        <title>Discovery and Partial Genomic Characterisation of a Novel Nidovirus Associated with Respiratory Disease in Wild Shingleback Lizards (Tiliqua rugosa).</title>
        <authorList>
            <person name="O'Dea M.A."/>
            <person name="Jackson B."/>
            <person name="Jackson C."/>
            <person name="Xavier P."/>
            <person name="Warren K."/>
        </authorList>
    </citation>
    <scope>NUCLEOTIDE SEQUENCE [LARGE SCALE GENOMIC DNA]</scope>
</reference>
<dbReference type="GO" id="GO:0039694">
    <property type="term" value="P:viral RNA genome replication"/>
    <property type="evidence" value="ECO:0007669"/>
    <property type="project" value="InterPro"/>
</dbReference>
<feature type="domain" description="NendoU" evidence="37">
    <location>
        <begin position="1925"/>
        <end position="2059"/>
    </location>
</feature>
<dbReference type="GO" id="GO:0008270">
    <property type="term" value="F:zinc ion binding"/>
    <property type="evidence" value="ECO:0007669"/>
    <property type="project" value="UniProtKB-KW"/>
</dbReference>
<evidence type="ECO:0000256" key="1">
    <source>
        <dbReference type="ARBA" id="ARBA00004301"/>
    </source>
</evidence>
<dbReference type="PANTHER" id="PTHR43788:SF8">
    <property type="entry name" value="DNA-BINDING PROTEIN SMUBP-2"/>
    <property type="match status" value="1"/>
</dbReference>
<dbReference type="Pfam" id="PF13604">
    <property type="entry name" value="AAA_30"/>
    <property type="match status" value="1"/>
</dbReference>
<keyword evidence="18" id="KW-0862">Zinc</keyword>
<dbReference type="GO" id="GO:0075523">
    <property type="term" value="P:viral translational frameshifting"/>
    <property type="evidence" value="ECO:0007669"/>
    <property type="project" value="UniProtKB-KW"/>
</dbReference>
<evidence type="ECO:0000256" key="16">
    <source>
        <dbReference type="ARBA" id="ARBA00022806"/>
    </source>
</evidence>
<dbReference type="Pfam" id="PF19215">
    <property type="entry name" value="CoV_NSP15_C"/>
    <property type="match status" value="1"/>
</dbReference>
<evidence type="ECO:0000256" key="12">
    <source>
        <dbReference type="ARBA" id="ARBA00022758"/>
    </source>
</evidence>
<dbReference type="GO" id="GO:0043139">
    <property type="term" value="F:5'-3' DNA helicase activity"/>
    <property type="evidence" value="ECO:0007669"/>
    <property type="project" value="TreeGrafter"/>
</dbReference>
<evidence type="ECO:0000256" key="21">
    <source>
        <dbReference type="ARBA" id="ARBA00022870"/>
    </source>
</evidence>
<protein>
    <recommendedName>
        <fullName evidence="2">Replicase polyprotein 1ab</fullName>
    </recommendedName>
    <alternativeName>
        <fullName evidence="25">ORF1ab polyprotein</fullName>
    </alternativeName>
</protein>
<dbReference type="Gene3D" id="3.40.50.150">
    <property type="entry name" value="Vaccinia Virus protein VP39"/>
    <property type="match status" value="1"/>
</dbReference>
<dbReference type="InterPro" id="IPR027352">
    <property type="entry name" value="NSP13_ZBD_CoV-like"/>
</dbReference>
<dbReference type="Pfam" id="PF00680">
    <property type="entry name" value="RdRP_1"/>
    <property type="match status" value="1"/>
</dbReference>
<dbReference type="PROSITE" id="PS51955">
    <property type="entry name" value="NIV_2_O_MTASE"/>
    <property type="match status" value="1"/>
</dbReference>
<dbReference type="InterPro" id="IPR043502">
    <property type="entry name" value="DNA/RNA_pol_sf"/>
</dbReference>
<feature type="active site" evidence="29">
    <location>
        <position position="1953"/>
    </location>
</feature>
<dbReference type="CDD" id="cd20762">
    <property type="entry name" value="capping_2-OMTase_Nidovirales"/>
    <property type="match status" value="1"/>
</dbReference>
<dbReference type="KEGG" id="vg:40526476"/>
<evidence type="ECO:0000259" key="32">
    <source>
        <dbReference type="PROSITE" id="PS51653"/>
    </source>
</evidence>
<keyword evidence="6" id="KW-0808">Transferase</keyword>
<dbReference type="PROSITE" id="PS50507">
    <property type="entry name" value="RDRP_SSRNA_POS"/>
    <property type="match status" value="1"/>
</dbReference>
<evidence type="ECO:0000259" key="33">
    <source>
        <dbReference type="PROSITE" id="PS51657"/>
    </source>
</evidence>
<evidence type="ECO:0000256" key="28">
    <source>
        <dbReference type="PROSITE-ProRule" id="PRU01298"/>
    </source>
</evidence>
<evidence type="ECO:0000256" key="8">
    <source>
        <dbReference type="ARBA" id="ARBA00022695"/>
    </source>
</evidence>
<feature type="active site" evidence="28">
    <location>
        <position position="1462"/>
    </location>
</feature>
<dbReference type="Pfam" id="PF06460">
    <property type="entry name" value="CoV_Methyltr_2"/>
    <property type="match status" value="1"/>
</dbReference>
<dbReference type="InterPro" id="IPR046438">
    <property type="entry name" value="NIV_2_O_MTASE"/>
</dbReference>
<feature type="active site" evidence="29">
    <location>
        <position position="2004"/>
    </location>
</feature>
<evidence type="ECO:0000256" key="13">
    <source>
        <dbReference type="ARBA" id="ARBA00022759"/>
    </source>
</evidence>
<dbReference type="InterPro" id="IPR044863">
    <property type="entry name" value="NIRAN"/>
</dbReference>
<evidence type="ECO:0000256" key="7">
    <source>
        <dbReference type="ARBA" id="ARBA00022692"/>
    </source>
</evidence>
<evidence type="ECO:0000256" key="15">
    <source>
        <dbReference type="ARBA" id="ARBA00022801"/>
    </source>
</evidence>